<proteinExistence type="predicted"/>
<dbReference type="Proteomes" id="UP000193006">
    <property type="component" value="Chromosome"/>
</dbReference>
<evidence type="ECO:0000256" key="1">
    <source>
        <dbReference type="SAM" id="MobiDB-lite"/>
    </source>
</evidence>
<name>A0A1X9M9S8_9BACI</name>
<feature type="region of interest" description="Disordered" evidence="1">
    <location>
        <begin position="131"/>
        <end position="205"/>
    </location>
</feature>
<evidence type="ECO:0000313" key="2">
    <source>
        <dbReference type="EMBL" id="ARK29350.1"/>
    </source>
</evidence>
<dbReference type="Pfam" id="PF14181">
    <property type="entry name" value="YqfQ"/>
    <property type="match status" value="1"/>
</dbReference>
<feature type="compositionally biased region" description="Polar residues" evidence="1">
    <location>
        <begin position="182"/>
        <end position="196"/>
    </location>
</feature>
<accession>A0A1X9M9S8</accession>
<protein>
    <recommendedName>
        <fullName evidence="4">YqfQ-like protein</fullName>
    </recommendedName>
</protein>
<gene>
    <name evidence="2" type="ORF">BkAM31D_05485</name>
</gene>
<dbReference type="STRING" id="199441.BkAM31D_05485"/>
<dbReference type="InterPro" id="IPR025571">
    <property type="entry name" value="YqfQ"/>
</dbReference>
<sequence length="214" mass="22336">MQPFFGPPFSSMPMQAPLQGMSQAGTMFSGVPMQSAMTGLGGQAMRGGGGFLSRLLGGLGGGLGGAPTAASGPMMGGLSSAASGGVNLANMLTNAQKVLGLTQQVLPMIHQYGPLIRNAPAILKIMRSNNSTDESSSFNTDEPETSVNATSEPIHTSEWNNNEVETTHIPIAEVTESEPIDSVTNSQRNISRQKSGTMFKPKKVDGIPLPKLYV</sequence>
<reference evidence="2 3" key="1">
    <citation type="submission" date="2017-04" db="EMBL/GenBank/DDBJ databases">
        <title>Bacillus krulwichiae AM31D Genome sequencing and assembly.</title>
        <authorList>
            <person name="Krulwich T.A."/>
            <person name="Anastor L."/>
            <person name="Ehrlich R."/>
            <person name="Ehrlich G.D."/>
            <person name="Janto B."/>
        </authorList>
    </citation>
    <scope>NUCLEOTIDE SEQUENCE [LARGE SCALE GENOMIC DNA]</scope>
    <source>
        <strain evidence="2 3">AM31D</strain>
    </source>
</reference>
<evidence type="ECO:0000313" key="3">
    <source>
        <dbReference type="Proteomes" id="UP000193006"/>
    </source>
</evidence>
<feature type="compositionally biased region" description="Polar residues" evidence="1">
    <location>
        <begin position="131"/>
        <end position="164"/>
    </location>
</feature>
<organism evidence="2 3">
    <name type="scientific">Halalkalibacter krulwichiae</name>
    <dbReference type="NCBI Taxonomy" id="199441"/>
    <lineage>
        <taxon>Bacteria</taxon>
        <taxon>Bacillati</taxon>
        <taxon>Bacillota</taxon>
        <taxon>Bacilli</taxon>
        <taxon>Bacillales</taxon>
        <taxon>Bacillaceae</taxon>
        <taxon>Halalkalibacter</taxon>
    </lineage>
</organism>
<dbReference type="EMBL" id="CP020814">
    <property type="protein sequence ID" value="ARK29350.1"/>
    <property type="molecule type" value="Genomic_DNA"/>
</dbReference>
<dbReference type="AlphaFoldDB" id="A0A1X9M9S8"/>
<dbReference type="RefSeq" id="WP_066153652.1">
    <property type="nucleotide sequence ID" value="NZ_CP020814.1"/>
</dbReference>
<keyword evidence="3" id="KW-1185">Reference proteome</keyword>
<evidence type="ECO:0008006" key="4">
    <source>
        <dbReference type="Google" id="ProtNLM"/>
    </source>
</evidence>
<dbReference type="KEGG" id="bkw:BkAM31D_05485"/>